<feature type="domain" description="Nephrocystin 3-like N-terminal" evidence="2">
    <location>
        <begin position="288"/>
        <end position="437"/>
    </location>
</feature>
<dbReference type="RefSeq" id="WP_204061571.1">
    <property type="nucleotide sequence ID" value="NZ_BAAAGP010000030.1"/>
</dbReference>
<dbReference type="Pfam" id="PF24883">
    <property type="entry name" value="NPHP3_N"/>
    <property type="match status" value="1"/>
</dbReference>
<proteinExistence type="predicted"/>
<comment type="caution">
    <text evidence="3">The sequence shown here is derived from an EMBL/GenBank/DDBJ whole genome shotgun (WGS) entry which is preliminary data.</text>
</comment>
<protein>
    <recommendedName>
        <fullName evidence="2">Nephrocystin 3-like N-terminal domain-containing protein</fullName>
    </recommendedName>
</protein>
<gene>
    <name evidence="3" type="ORF">Mco01_75880</name>
</gene>
<dbReference type="Proteomes" id="UP000603904">
    <property type="component" value="Unassembled WGS sequence"/>
</dbReference>
<evidence type="ECO:0000313" key="3">
    <source>
        <dbReference type="EMBL" id="GIH44588.1"/>
    </source>
</evidence>
<name>A0ABQ4GBZ3_9ACTN</name>
<evidence type="ECO:0000313" key="4">
    <source>
        <dbReference type="Proteomes" id="UP000603904"/>
    </source>
</evidence>
<organism evidence="3 4">
    <name type="scientific">Microbispora corallina</name>
    <dbReference type="NCBI Taxonomy" id="83302"/>
    <lineage>
        <taxon>Bacteria</taxon>
        <taxon>Bacillati</taxon>
        <taxon>Actinomycetota</taxon>
        <taxon>Actinomycetes</taxon>
        <taxon>Streptosporangiales</taxon>
        <taxon>Streptosporangiaceae</taxon>
        <taxon>Microbispora</taxon>
    </lineage>
</organism>
<accession>A0ABQ4GBZ3</accession>
<evidence type="ECO:0000259" key="2">
    <source>
        <dbReference type="Pfam" id="PF24883"/>
    </source>
</evidence>
<dbReference type="InterPro" id="IPR027417">
    <property type="entry name" value="P-loop_NTPase"/>
</dbReference>
<keyword evidence="1" id="KW-0677">Repeat</keyword>
<sequence>MAYNLEQLGPIGFQDLAAALAVQTFGAGVSVMGAGRDGGRDLYFKGPLIWHKSDEEAGEVWDGYTVFQVKHKKQLSARPSDDASWLWGEVREELETWADPSSGRNPVPDHLVIITNVPLTPVPDAGGHDFLNTKIQGYIDGLKDASRDVGKGADRKARLARISRLHKWRLWDGNQIQALLNSHAGVRQAFPGFLTAADVFANLAEFTGSLPLEQLEPGLRAHARTTLTSEGLIYFDEAGAGDGVSLPVHRVAIDLPVTLNGGTERTTVIQHVLDRGEHMLRPKLTTHRGPRHLIVAGAPGNGKTTISKFLVQAYRAAMLTGASDLSTAHQQVISGMDEALQRFGRTLPQHRRWAMRIDLAQYAEKHGLDEDSTLISYIAERVSKRSNLGNVRPSALLAWMKRWPWFLVLDGLDEVTEPTVRKRLIERVTELVNNAEADDCDLFVVLTTRPIGYTENIAPAQFQRIDLDYLEPEQAVRYGTLVTMVRLHDLDRTEKIIQQLKKAADDEALRNLLRTPLQVLILTIIVGAAGRLAPDRFSLFWGYYETVFKRERDKQTGFNRILQEHGQQIQQLHERIGFALQARSEAGDRSNATLTHQELENFTWEVLHDAGFKPSGVDADLRSNIVAAATRRLVLIAPHGDKGYGFDVRSLQELMAAMHLTTGPLDVVVERLRKAAPSPHWRNTWIFAAGRLFFDPQPHVQQALVELVESIDDDAYARLGNVVPIGPRLALDLIDDGMARGIPKWRDRLIAHGLQVLQEPLPPDLLTIARIVVRFADAGDQQREIIAEGLRDALVWSPRARKTTQQLQALVRIVAEEINSRPKTRWLAEVLKRPGDPTPPTPPDGWADFDDEIATYPLSENEFDIVTRAVAALRWISRHGAGKQHAEDILAALAEDQAARALAAALNHVVPHEPILVLMLRDDVLPSVHRAAVGELLLKLRSTGLGEPVQ</sequence>
<evidence type="ECO:0000256" key="1">
    <source>
        <dbReference type="ARBA" id="ARBA00022737"/>
    </source>
</evidence>
<reference evidence="3 4" key="1">
    <citation type="submission" date="2021-01" db="EMBL/GenBank/DDBJ databases">
        <title>Whole genome shotgun sequence of Microbispora corallina NBRC 16416.</title>
        <authorList>
            <person name="Komaki H."/>
            <person name="Tamura T."/>
        </authorList>
    </citation>
    <scope>NUCLEOTIDE SEQUENCE [LARGE SCALE GENOMIC DNA]</scope>
    <source>
        <strain evidence="3 4">NBRC 16416</strain>
    </source>
</reference>
<dbReference type="InterPro" id="IPR056884">
    <property type="entry name" value="NPHP3-like_N"/>
</dbReference>
<dbReference type="EMBL" id="BOOC01000064">
    <property type="protein sequence ID" value="GIH44588.1"/>
    <property type="molecule type" value="Genomic_DNA"/>
</dbReference>
<keyword evidence="4" id="KW-1185">Reference proteome</keyword>
<dbReference type="SUPFAM" id="SSF52540">
    <property type="entry name" value="P-loop containing nucleoside triphosphate hydrolases"/>
    <property type="match status" value="1"/>
</dbReference>
<dbReference type="Gene3D" id="3.40.50.300">
    <property type="entry name" value="P-loop containing nucleotide triphosphate hydrolases"/>
    <property type="match status" value="1"/>
</dbReference>